<dbReference type="EMBL" id="CP030118">
    <property type="protein sequence ID" value="QDL07717.1"/>
    <property type="molecule type" value="Genomic_DNA"/>
</dbReference>
<dbReference type="Proteomes" id="UP000503129">
    <property type="component" value="Chromosome"/>
</dbReference>
<reference evidence="1 2" key="1">
    <citation type="submission" date="2018-06" db="EMBL/GenBank/DDBJ databases">
        <title>Comparative genomics of Brasilonema spp. strains.</title>
        <authorList>
            <person name="Alvarenga D.O."/>
            <person name="Fiore M.F."/>
            <person name="Varani A.M."/>
        </authorList>
    </citation>
    <scope>NUCLEOTIDE SEQUENCE [LARGE SCALE GENOMIC DNA]</scope>
    <source>
        <strain evidence="1 2">CENA114</strain>
    </source>
</reference>
<proteinExistence type="predicted"/>
<gene>
    <name evidence="1" type="ORF">DP114_07200</name>
</gene>
<evidence type="ECO:0000313" key="1">
    <source>
        <dbReference type="EMBL" id="QDL07717.1"/>
    </source>
</evidence>
<dbReference type="KEGG" id="bsen:DP114_07200"/>
<keyword evidence="2" id="KW-1185">Reference proteome</keyword>
<accession>A0A856MF74</accession>
<protein>
    <submittedName>
        <fullName evidence="1">Uncharacterized protein</fullName>
    </submittedName>
</protein>
<name>A0A856MF74_9CYAN</name>
<sequence>MNCMSNVQVKLTLLDDRLEDSELQEKTENLLQDIKQEVEVEDAGLVTVENSPEGSKSVSGYLLGVLTAKVNKTKIQSFMRLLGDRLLGKTIEIEVTANGKTLKAKASSQAELIAAIKAAQEFVGE</sequence>
<evidence type="ECO:0000313" key="2">
    <source>
        <dbReference type="Proteomes" id="UP000503129"/>
    </source>
</evidence>
<organism evidence="1 2">
    <name type="scientific">Brasilonema sennae CENA114</name>
    <dbReference type="NCBI Taxonomy" id="415709"/>
    <lineage>
        <taxon>Bacteria</taxon>
        <taxon>Bacillati</taxon>
        <taxon>Cyanobacteriota</taxon>
        <taxon>Cyanophyceae</taxon>
        <taxon>Nostocales</taxon>
        <taxon>Scytonemataceae</taxon>
        <taxon>Brasilonema</taxon>
        <taxon>Bromeliae group (in: Brasilonema)</taxon>
    </lineage>
</organism>
<dbReference type="AlphaFoldDB" id="A0A856MF74"/>